<feature type="binding site" evidence="14">
    <location>
        <begin position="212"/>
        <end position="213"/>
    </location>
    <ligand>
        <name>FMN</name>
        <dbReference type="ChEBI" id="CHEBI:58210"/>
    </ligand>
</feature>
<evidence type="ECO:0000256" key="11">
    <source>
        <dbReference type="ARBA" id="ARBA00048802"/>
    </source>
</evidence>
<comment type="catalytic activity">
    <reaction evidence="10">
        <text>a 5,6-dihydrouridine in tRNA + NADP(+) = a uridine in tRNA + NADPH + H(+)</text>
        <dbReference type="Rhea" id="RHEA:23624"/>
        <dbReference type="Rhea" id="RHEA-COMP:13339"/>
        <dbReference type="Rhea" id="RHEA-COMP:13887"/>
        <dbReference type="ChEBI" id="CHEBI:15378"/>
        <dbReference type="ChEBI" id="CHEBI:57783"/>
        <dbReference type="ChEBI" id="CHEBI:58349"/>
        <dbReference type="ChEBI" id="CHEBI:65315"/>
        <dbReference type="ChEBI" id="CHEBI:74443"/>
    </reaction>
</comment>
<evidence type="ECO:0000313" key="16">
    <source>
        <dbReference type="EMBL" id="EMD15920.1"/>
    </source>
</evidence>
<comment type="catalytic activity">
    <reaction evidence="11">
        <text>a 5,6-dihydrouridine in tRNA + NAD(+) = a uridine in tRNA + NADH + H(+)</text>
        <dbReference type="Rhea" id="RHEA:54452"/>
        <dbReference type="Rhea" id="RHEA-COMP:13339"/>
        <dbReference type="Rhea" id="RHEA-COMP:13887"/>
        <dbReference type="ChEBI" id="CHEBI:15378"/>
        <dbReference type="ChEBI" id="CHEBI:57540"/>
        <dbReference type="ChEBI" id="CHEBI:57945"/>
        <dbReference type="ChEBI" id="CHEBI:65315"/>
        <dbReference type="ChEBI" id="CHEBI:74443"/>
    </reaction>
</comment>
<evidence type="ECO:0000313" key="17">
    <source>
        <dbReference type="Proteomes" id="UP000011758"/>
    </source>
</evidence>
<dbReference type="CDD" id="cd02801">
    <property type="entry name" value="DUS_like_FMN"/>
    <property type="match status" value="1"/>
</dbReference>
<keyword evidence="5 12" id="KW-0288">FMN</keyword>
<dbReference type="PANTHER" id="PTHR45846">
    <property type="entry name" value="TRNA-DIHYDROURIDINE(47) SYNTHASE [NAD(P)(+)]-LIKE"/>
    <property type="match status" value="1"/>
</dbReference>
<dbReference type="eggNOG" id="COG0042">
    <property type="taxonomic scope" value="Bacteria"/>
</dbReference>
<dbReference type="Gene3D" id="1.10.1200.80">
    <property type="entry name" value="Putative flavin oxidoreducatase, domain 2"/>
    <property type="match status" value="1"/>
</dbReference>
<keyword evidence="3" id="KW-0820">tRNA-binding</keyword>
<feature type="binding site" evidence="14">
    <location>
        <position position="157"/>
    </location>
    <ligand>
        <name>FMN</name>
        <dbReference type="ChEBI" id="CHEBI:58210"/>
    </ligand>
</feature>
<feature type="binding site" evidence="14">
    <location>
        <position position="127"/>
    </location>
    <ligand>
        <name>FMN</name>
        <dbReference type="ChEBI" id="CHEBI:58210"/>
    </ligand>
</feature>
<feature type="domain" description="DUS-like FMN-binding" evidence="15">
    <location>
        <begin position="1"/>
        <end position="301"/>
    </location>
</feature>
<dbReference type="PANTHER" id="PTHR45846:SF1">
    <property type="entry name" value="TRNA-DIHYDROURIDINE(47) SYNTHASE [NAD(P)(+)]-LIKE"/>
    <property type="match status" value="1"/>
</dbReference>
<gene>
    <name evidence="16" type="ORF">HMPREF9943_01753</name>
</gene>
<keyword evidence="14" id="KW-0547">Nucleotide-binding</keyword>
<evidence type="ECO:0000259" key="15">
    <source>
        <dbReference type="Pfam" id="PF01207"/>
    </source>
</evidence>
<keyword evidence="9 12" id="KW-0560">Oxidoreductase</keyword>
<dbReference type="PIRSF" id="PIRSF006621">
    <property type="entry name" value="Dus"/>
    <property type="match status" value="1"/>
</dbReference>
<dbReference type="Proteomes" id="UP000011758">
    <property type="component" value="Unassembled WGS sequence"/>
</dbReference>
<dbReference type="AlphaFoldDB" id="M2PYZ9"/>
<evidence type="ECO:0000256" key="1">
    <source>
        <dbReference type="ARBA" id="ARBA00001917"/>
    </source>
</evidence>
<comment type="similarity">
    <text evidence="12">Belongs to the dus family.</text>
</comment>
<evidence type="ECO:0000256" key="8">
    <source>
        <dbReference type="ARBA" id="ARBA00022884"/>
    </source>
</evidence>
<evidence type="ECO:0000256" key="9">
    <source>
        <dbReference type="ARBA" id="ARBA00023002"/>
    </source>
</evidence>
<keyword evidence="7" id="KW-0521">NADP</keyword>
<dbReference type="InterPro" id="IPR001269">
    <property type="entry name" value="DUS_fam"/>
</dbReference>
<dbReference type="InterPro" id="IPR024036">
    <property type="entry name" value="tRNA-dHydroUridine_Synthase_C"/>
</dbReference>
<evidence type="ECO:0000256" key="7">
    <source>
        <dbReference type="ARBA" id="ARBA00022857"/>
    </source>
</evidence>
<keyword evidence="6 12" id="KW-0819">tRNA processing</keyword>
<dbReference type="EMBL" id="AGEJ01000027">
    <property type="protein sequence ID" value="EMD15920.1"/>
    <property type="molecule type" value="Genomic_DNA"/>
</dbReference>
<evidence type="ECO:0000256" key="6">
    <source>
        <dbReference type="ARBA" id="ARBA00022694"/>
    </source>
</evidence>
<name>M2PYZ9_9FIRM</name>
<comment type="cofactor">
    <cofactor evidence="1 12 14">
        <name>FMN</name>
        <dbReference type="ChEBI" id="CHEBI:58210"/>
    </cofactor>
</comment>
<protein>
    <recommendedName>
        <fullName evidence="12">tRNA-dihydrouridine synthase</fullName>
        <ecNumber evidence="12">1.3.1.-</ecNumber>
    </recommendedName>
</protein>
<dbReference type="GO" id="GO:0000049">
    <property type="term" value="F:tRNA binding"/>
    <property type="evidence" value="ECO:0007669"/>
    <property type="project" value="UniProtKB-KW"/>
</dbReference>
<evidence type="ECO:0000256" key="10">
    <source>
        <dbReference type="ARBA" id="ARBA00048205"/>
    </source>
</evidence>
<evidence type="ECO:0000256" key="5">
    <source>
        <dbReference type="ARBA" id="ARBA00022643"/>
    </source>
</evidence>
<dbReference type="Pfam" id="PF01207">
    <property type="entry name" value="Dus"/>
    <property type="match status" value="1"/>
</dbReference>
<dbReference type="InterPro" id="IPR018517">
    <property type="entry name" value="tRNA_hU_synthase_CS"/>
</dbReference>
<evidence type="ECO:0000256" key="3">
    <source>
        <dbReference type="ARBA" id="ARBA00022555"/>
    </source>
</evidence>
<keyword evidence="8" id="KW-0694">RNA-binding</keyword>
<reference evidence="16 17" key="1">
    <citation type="submission" date="2013-02" db="EMBL/GenBank/DDBJ databases">
        <title>The Genome Sequence of Lactobacillus catenaformis F0143.</title>
        <authorList>
            <consortium name="The Broad Institute Genome Sequencing Platform"/>
            <person name="Earl A."/>
            <person name="Ward D."/>
            <person name="Feldgarden M."/>
            <person name="Gevers D."/>
            <person name="Izard J."/>
            <person name="Blanton J.M."/>
            <person name="Mathney J."/>
            <person name="Dewhirst F.E."/>
            <person name="Young S.K."/>
            <person name="Zeng Q."/>
            <person name="Gargeya S."/>
            <person name="Fitzgerald M."/>
            <person name="Haas B."/>
            <person name="Abouelleil A."/>
            <person name="Alvarado L."/>
            <person name="Arachchi H.M."/>
            <person name="Berlin A."/>
            <person name="Chapman S.B."/>
            <person name="Gearin G."/>
            <person name="Goldberg J."/>
            <person name="Griggs A."/>
            <person name="Gujja S."/>
            <person name="Hansen M."/>
            <person name="Heiman D."/>
            <person name="Howarth C."/>
            <person name="Larimer J."/>
            <person name="Lui A."/>
            <person name="MacDonald P.J.P."/>
            <person name="McCowen C."/>
            <person name="Montmayeur A."/>
            <person name="Murphy C."/>
            <person name="Neiman D."/>
            <person name="Pearson M."/>
            <person name="Priest M."/>
            <person name="Roberts A."/>
            <person name="Saif S."/>
            <person name="Shea T."/>
            <person name="Sisk P."/>
            <person name="Stolte C."/>
            <person name="Sykes S."/>
            <person name="Wortman J."/>
            <person name="Nusbaum C."/>
            <person name="Birren B."/>
        </authorList>
    </citation>
    <scope>NUCLEOTIDE SEQUENCE [LARGE SCALE GENOMIC DNA]</scope>
    <source>
        <strain evidence="16 17">OT 569</strain>
    </source>
</reference>
<dbReference type="NCBIfam" id="TIGR00737">
    <property type="entry name" value="nifR3_yhdG"/>
    <property type="match status" value="1"/>
</dbReference>
<accession>M2PYZ9</accession>
<dbReference type="GO" id="GO:0017150">
    <property type="term" value="F:tRNA dihydrouridine synthase activity"/>
    <property type="evidence" value="ECO:0007669"/>
    <property type="project" value="InterPro"/>
</dbReference>
<comment type="caution">
    <text evidence="16">The sequence shown here is derived from an EMBL/GenBank/DDBJ whole genome shotgun (WGS) entry which is preliminary data.</text>
</comment>
<dbReference type="InterPro" id="IPR013785">
    <property type="entry name" value="Aldolase_TIM"/>
</dbReference>
<dbReference type="InterPro" id="IPR004652">
    <property type="entry name" value="DusB-like"/>
</dbReference>
<organism evidence="16 17">
    <name type="scientific">Eggerthia catenaformis OT 569 = DSM 20559</name>
    <dbReference type="NCBI Taxonomy" id="999415"/>
    <lineage>
        <taxon>Bacteria</taxon>
        <taxon>Bacillati</taxon>
        <taxon>Bacillota</taxon>
        <taxon>Erysipelotrichia</taxon>
        <taxon>Erysipelotrichales</taxon>
        <taxon>Coprobacillaceae</taxon>
        <taxon>Eggerthia</taxon>
    </lineage>
</organism>
<evidence type="ECO:0000256" key="12">
    <source>
        <dbReference type="PIRNR" id="PIRNR006621"/>
    </source>
</evidence>
<dbReference type="GO" id="GO:0050660">
    <property type="term" value="F:flavin adenine dinucleotide binding"/>
    <property type="evidence" value="ECO:0007669"/>
    <property type="project" value="InterPro"/>
</dbReference>
<dbReference type="Gene3D" id="3.20.20.70">
    <property type="entry name" value="Aldolase class I"/>
    <property type="match status" value="1"/>
</dbReference>
<evidence type="ECO:0000256" key="13">
    <source>
        <dbReference type="PIRSR" id="PIRSR006621-1"/>
    </source>
</evidence>
<feature type="binding site" evidence="14">
    <location>
        <position position="57"/>
    </location>
    <ligand>
        <name>FMN</name>
        <dbReference type="ChEBI" id="CHEBI:58210"/>
    </ligand>
</feature>
<feature type="active site" description="Proton donor" evidence="13">
    <location>
        <position position="88"/>
    </location>
</feature>
<proteinExistence type="inferred from homology"/>
<dbReference type="SUPFAM" id="SSF51395">
    <property type="entry name" value="FMN-linked oxidoreductases"/>
    <property type="match status" value="1"/>
</dbReference>
<evidence type="ECO:0000256" key="14">
    <source>
        <dbReference type="PIRSR" id="PIRSR006621-2"/>
    </source>
</evidence>
<dbReference type="EC" id="1.3.1.-" evidence="12"/>
<sequence>MAPMAGITNIAFRKLIKEFGVGLTVSEMISDKAIIYRNQKTLDMLEIDEGEHPISLQLFGGEAASMAKAAKYIEEYTSADIIDINAGCPVNKVLKSGAGSDYLRDPKRAYEIVKAVTDTVSIPVTVKMRIGFDTHSINCIEMAKLFESAGVSALAIHGRTKSQFYEGQADWSYIKQVKENISIPVIGNGDIRTPEDAKRMIDETGCDAVMIGRGAMGNPWLIKRTVDYLQTGILEQEPSFDQKIMMCLEHTQRLIIKDGEKNAIRQMRGQAPWYIKGMHGAAKIKNKMTQMSTYKELEEILFSYLQEIHDYLDAQ</sequence>
<dbReference type="BioCyc" id="ECAT999415-HMP:GTTI-1818-MONOMER"/>
<dbReference type="STRING" id="999415.HMPREF9943_01753"/>
<keyword evidence="17" id="KW-1185">Reference proteome</keyword>
<evidence type="ECO:0000256" key="2">
    <source>
        <dbReference type="ARBA" id="ARBA00002790"/>
    </source>
</evidence>
<evidence type="ECO:0000256" key="4">
    <source>
        <dbReference type="ARBA" id="ARBA00022630"/>
    </source>
</evidence>
<dbReference type="PROSITE" id="PS01136">
    <property type="entry name" value="UPF0034"/>
    <property type="match status" value="1"/>
</dbReference>
<dbReference type="PATRIC" id="fig|999415.3.peg.1780"/>
<dbReference type="InterPro" id="IPR035587">
    <property type="entry name" value="DUS-like_FMN-bd"/>
</dbReference>
<comment type="function">
    <text evidence="2 12">Catalyzes the synthesis of 5,6-dihydrouridine (D), a modified base found in the D-loop of most tRNAs, via the reduction of the C5-C6 double bond in target uridines.</text>
</comment>
<feature type="binding site" evidence="14">
    <location>
        <begin position="3"/>
        <end position="5"/>
    </location>
    <ligand>
        <name>FMN</name>
        <dbReference type="ChEBI" id="CHEBI:58210"/>
    </ligand>
</feature>
<keyword evidence="4 12" id="KW-0285">Flavoprotein</keyword>